<dbReference type="InterPro" id="IPR052177">
    <property type="entry name" value="Divisome_Glycosyl_Hydrolase"/>
</dbReference>
<dbReference type="OrthoDB" id="713122at2"/>
<evidence type="ECO:0000313" key="3">
    <source>
        <dbReference type="EMBL" id="PWE01096.1"/>
    </source>
</evidence>
<dbReference type="Gene3D" id="2.60.40.2340">
    <property type="match status" value="2"/>
</dbReference>
<organism evidence="3 4">
    <name type="scientific">Marinilabilia rubra</name>
    <dbReference type="NCBI Taxonomy" id="2162893"/>
    <lineage>
        <taxon>Bacteria</taxon>
        <taxon>Pseudomonadati</taxon>
        <taxon>Bacteroidota</taxon>
        <taxon>Bacteroidia</taxon>
        <taxon>Marinilabiliales</taxon>
        <taxon>Marinilabiliaceae</taxon>
        <taxon>Marinilabilia</taxon>
    </lineage>
</organism>
<dbReference type="InterPro" id="IPR017853">
    <property type="entry name" value="GH"/>
</dbReference>
<keyword evidence="1" id="KW-0732">Signal</keyword>
<protein>
    <recommendedName>
        <fullName evidence="2">Glycosyl hydrolase-like 10 domain-containing protein</fullName>
    </recommendedName>
</protein>
<evidence type="ECO:0000259" key="2">
    <source>
        <dbReference type="Pfam" id="PF02638"/>
    </source>
</evidence>
<proteinExistence type="predicted"/>
<dbReference type="SUPFAM" id="SSF51445">
    <property type="entry name" value="(Trans)glycosidases"/>
    <property type="match status" value="1"/>
</dbReference>
<feature type="domain" description="Glycosyl hydrolase-like 10" evidence="2">
    <location>
        <begin position="209"/>
        <end position="492"/>
    </location>
</feature>
<sequence>MKKLHYYLLVFIALMTFGCEEDINTEIPEEEELQITSFVFQNLDPAAEGVIDQENLTIDVKVPRGTDIKALVPAVTYNQDAELIPAPGYAYDFTSPLSFKLSKDVREVVYTVSVTFSKSDDNSLEGVSFPALFRDGTIAEDKIELDVPYGTDLSEVEVSFDLPAYAEVEPASGSLINLENSVSVAVTAENGDVKTYTLTANELPQDVGVRAFWIPAPWHSPFLRSYEEIQKGVDLAVELNFNTLFVGTWAQTRILYPSQTLADNSSYNTPEDGLFYDYQGGSGDPLADLVEVAHANGLKVILWYEYGFMSRTATPPTPDNDKILAVHPDWVGINSYGQPCNYNESDYYYNAYNPEVQRFMLDMMLEAVNKYDVDGIQGDDRLPAMPRNSGYDDYTVARYKEEHNGEEPPSNFNNSAWVRWRADILNDFAVQMYDEIKAADPECIIAFSPNPYPWAFNNLMQEWPVWLDDGVIEMLSVQCYRSSVTSYEYTIDEVLSYYTTHGHGNLELLSPGLILYGSSGLSDPEVLAGQILANRERGIYGESFFYDVPLNNEKIQAVIKAFYPAPAKYPELP</sequence>
<dbReference type="Gene3D" id="3.20.20.80">
    <property type="entry name" value="Glycosidases"/>
    <property type="match status" value="1"/>
</dbReference>
<dbReference type="InterPro" id="IPR003790">
    <property type="entry name" value="GHL10"/>
</dbReference>
<evidence type="ECO:0000313" key="4">
    <source>
        <dbReference type="Proteomes" id="UP000244956"/>
    </source>
</evidence>
<accession>A0A2U2BDE7</accession>
<dbReference type="AlphaFoldDB" id="A0A2U2BDE7"/>
<dbReference type="EMBL" id="QEWP01000001">
    <property type="protein sequence ID" value="PWE01096.1"/>
    <property type="molecule type" value="Genomic_DNA"/>
</dbReference>
<name>A0A2U2BDE7_9BACT</name>
<dbReference type="RefSeq" id="WP_109262550.1">
    <property type="nucleotide sequence ID" value="NZ_QEWP01000001.1"/>
</dbReference>
<gene>
    <name evidence="3" type="ORF">DDZ16_01000</name>
</gene>
<keyword evidence="4" id="KW-1185">Reference proteome</keyword>
<dbReference type="PANTHER" id="PTHR43405:SF1">
    <property type="entry name" value="GLYCOSYL HYDROLASE DIGH"/>
    <property type="match status" value="1"/>
</dbReference>
<dbReference type="Pfam" id="PF02638">
    <property type="entry name" value="GHL10"/>
    <property type="match status" value="1"/>
</dbReference>
<evidence type="ECO:0000256" key="1">
    <source>
        <dbReference type="ARBA" id="ARBA00022729"/>
    </source>
</evidence>
<dbReference type="PANTHER" id="PTHR43405">
    <property type="entry name" value="GLYCOSYL HYDROLASE DIGH"/>
    <property type="match status" value="1"/>
</dbReference>
<dbReference type="Proteomes" id="UP000244956">
    <property type="component" value="Unassembled WGS sequence"/>
</dbReference>
<reference evidence="3 4" key="1">
    <citation type="submission" date="2018-05" db="EMBL/GenBank/DDBJ databases">
        <title>Marinilabilia rubrum sp. nov., isolated from saltern sediment.</title>
        <authorList>
            <person name="Zhang R."/>
        </authorList>
    </citation>
    <scope>NUCLEOTIDE SEQUENCE [LARGE SCALE GENOMIC DNA]</scope>
    <source>
        <strain evidence="3 4">WTE16</strain>
    </source>
</reference>
<dbReference type="PROSITE" id="PS51257">
    <property type="entry name" value="PROKAR_LIPOPROTEIN"/>
    <property type="match status" value="1"/>
</dbReference>
<comment type="caution">
    <text evidence="3">The sequence shown here is derived from an EMBL/GenBank/DDBJ whole genome shotgun (WGS) entry which is preliminary data.</text>
</comment>